<dbReference type="Proteomes" id="UP000003327">
    <property type="component" value="Unassembled WGS sequence"/>
</dbReference>
<name>C9MLP3_9BACT</name>
<reference evidence="1 2" key="1">
    <citation type="submission" date="2009-09" db="EMBL/GenBank/DDBJ databases">
        <authorList>
            <person name="Weinstock G."/>
            <person name="Sodergren E."/>
            <person name="Clifton S."/>
            <person name="Fulton L."/>
            <person name="Fulton B."/>
            <person name="Courtney L."/>
            <person name="Fronick C."/>
            <person name="Harrison M."/>
            <person name="Strong C."/>
            <person name="Farmer C."/>
            <person name="Delahaunty K."/>
            <person name="Markovic C."/>
            <person name="Hall O."/>
            <person name="Minx P."/>
            <person name="Tomlinson C."/>
            <person name="Mitreva M."/>
            <person name="Nelson J."/>
            <person name="Hou S."/>
            <person name="Wollam A."/>
            <person name="Pepin K.H."/>
            <person name="Johnson M."/>
            <person name="Bhonagiri V."/>
            <person name="Nash W.E."/>
            <person name="Warren W."/>
            <person name="Chinwalla A."/>
            <person name="Mardis E.R."/>
            <person name="Wilson R.K."/>
        </authorList>
    </citation>
    <scope>NUCLEOTIDE SEQUENCE [LARGE SCALE GENOMIC DNA]</scope>
    <source>
        <strain evidence="1 2">F0319</strain>
    </source>
</reference>
<sequence>MLSLLTLRVVYWFTALYDIQLTDRNDSKNEIALSLPSMSFLYQKPLHVLREEGMSLNLSPSVPTL</sequence>
<evidence type="ECO:0000313" key="2">
    <source>
        <dbReference type="Proteomes" id="UP000003327"/>
    </source>
</evidence>
<accession>C9MLP3</accession>
<evidence type="ECO:0000313" key="1">
    <source>
        <dbReference type="EMBL" id="EEX19577.1"/>
    </source>
</evidence>
<dbReference type="EMBL" id="ACVA01000013">
    <property type="protein sequence ID" value="EEX19577.1"/>
    <property type="molecule type" value="Genomic_DNA"/>
</dbReference>
<organism evidence="1 2">
    <name type="scientific">Prevotella veroralis F0319</name>
    <dbReference type="NCBI Taxonomy" id="649761"/>
    <lineage>
        <taxon>Bacteria</taxon>
        <taxon>Pseudomonadati</taxon>
        <taxon>Bacteroidota</taxon>
        <taxon>Bacteroidia</taxon>
        <taxon>Bacteroidales</taxon>
        <taxon>Prevotellaceae</taxon>
        <taxon>Prevotella</taxon>
    </lineage>
</organism>
<proteinExistence type="predicted"/>
<comment type="caution">
    <text evidence="1">The sequence shown here is derived from an EMBL/GenBank/DDBJ whole genome shotgun (WGS) entry which is preliminary data.</text>
</comment>
<dbReference type="AlphaFoldDB" id="C9MLP3"/>
<keyword evidence="2" id="KW-1185">Reference proteome</keyword>
<protein>
    <submittedName>
        <fullName evidence="1">Uncharacterized protein</fullName>
    </submittedName>
</protein>
<gene>
    <name evidence="1" type="ORF">HMPREF0973_00518</name>
</gene>
<dbReference type="HOGENOM" id="CLU_2846209_0_0_10"/>